<dbReference type="GO" id="GO:0061630">
    <property type="term" value="F:ubiquitin protein ligase activity"/>
    <property type="evidence" value="ECO:0007669"/>
    <property type="project" value="UniProtKB-EC"/>
</dbReference>
<dbReference type="SUPFAM" id="SSF57850">
    <property type="entry name" value="RING/U-box"/>
    <property type="match status" value="1"/>
</dbReference>
<dbReference type="InterPro" id="IPR053238">
    <property type="entry name" value="RING-H2_zinc_finger"/>
</dbReference>
<feature type="domain" description="RING-type" evidence="9">
    <location>
        <begin position="128"/>
        <end position="171"/>
    </location>
</feature>
<comment type="caution">
    <text evidence="10">The sequence shown here is derived from an EMBL/GenBank/DDBJ whole genome shotgun (WGS) entry which is preliminary data.</text>
</comment>
<evidence type="ECO:0000256" key="5">
    <source>
        <dbReference type="ARBA" id="ARBA00022833"/>
    </source>
</evidence>
<keyword evidence="8" id="KW-0812">Transmembrane</keyword>
<keyword evidence="4 7" id="KW-0863">Zinc-finger</keyword>
<proteinExistence type="inferred from homology"/>
<sequence>MRVCGGGGGGCARGHYSDRGLLVGAPQPQAPDPSLIDAQRAQLELVLAATTIVVFVASVSYVALSTIFGCLCTGASQQQQPGGGETGPQAQRPAAAVAEDTKRALEEIPVVVVQVTPDPAGSDEPGECAVCLAEYAGGEEVRVLPACRHGFHRDCVDRWLLTRAPTCPVCRAPVAAHAEGPDAKV</sequence>
<evidence type="ECO:0000256" key="6">
    <source>
        <dbReference type="ARBA" id="ARBA00024209"/>
    </source>
</evidence>
<dbReference type="OrthoDB" id="9984778at2759"/>
<dbReference type="Proteomes" id="UP000604825">
    <property type="component" value="Unassembled WGS sequence"/>
</dbReference>
<dbReference type="PANTHER" id="PTHR14155:SF567">
    <property type="entry name" value="RING-TYPE DOMAIN-CONTAINING PROTEIN"/>
    <property type="match status" value="1"/>
</dbReference>
<keyword evidence="11" id="KW-1185">Reference proteome</keyword>
<keyword evidence="8" id="KW-1133">Transmembrane helix</keyword>
<dbReference type="CDD" id="cd16461">
    <property type="entry name" value="RING-H2_EL5-like"/>
    <property type="match status" value="1"/>
</dbReference>
<gene>
    <name evidence="10" type="ORF">NCGR_LOCUS16390</name>
</gene>
<organism evidence="10 11">
    <name type="scientific">Miscanthus lutarioriparius</name>
    <dbReference type="NCBI Taxonomy" id="422564"/>
    <lineage>
        <taxon>Eukaryota</taxon>
        <taxon>Viridiplantae</taxon>
        <taxon>Streptophyta</taxon>
        <taxon>Embryophyta</taxon>
        <taxon>Tracheophyta</taxon>
        <taxon>Spermatophyta</taxon>
        <taxon>Magnoliopsida</taxon>
        <taxon>Liliopsida</taxon>
        <taxon>Poales</taxon>
        <taxon>Poaceae</taxon>
        <taxon>PACMAD clade</taxon>
        <taxon>Panicoideae</taxon>
        <taxon>Andropogonodae</taxon>
        <taxon>Andropogoneae</taxon>
        <taxon>Saccharinae</taxon>
        <taxon>Miscanthus</taxon>
    </lineage>
</organism>
<protein>
    <recommendedName>
        <fullName evidence="2">RING-type E3 ubiquitin transferase</fullName>
        <ecNumber evidence="2">2.3.2.27</ecNumber>
    </recommendedName>
</protein>
<dbReference type="Gene3D" id="3.30.40.10">
    <property type="entry name" value="Zinc/RING finger domain, C3HC4 (zinc finger)"/>
    <property type="match status" value="1"/>
</dbReference>
<keyword evidence="5" id="KW-0862">Zinc</keyword>
<comment type="catalytic activity">
    <reaction evidence="1">
        <text>S-ubiquitinyl-[E2 ubiquitin-conjugating enzyme]-L-cysteine + [acceptor protein]-L-lysine = [E2 ubiquitin-conjugating enzyme]-L-cysteine + N(6)-ubiquitinyl-[acceptor protein]-L-lysine.</text>
        <dbReference type="EC" id="2.3.2.27"/>
    </reaction>
</comment>
<evidence type="ECO:0000256" key="4">
    <source>
        <dbReference type="ARBA" id="ARBA00022771"/>
    </source>
</evidence>
<name>A0A811NF62_9POAL</name>
<evidence type="ECO:0000256" key="1">
    <source>
        <dbReference type="ARBA" id="ARBA00000900"/>
    </source>
</evidence>
<dbReference type="GO" id="GO:0008270">
    <property type="term" value="F:zinc ion binding"/>
    <property type="evidence" value="ECO:0007669"/>
    <property type="project" value="UniProtKB-KW"/>
</dbReference>
<keyword evidence="3" id="KW-0479">Metal-binding</keyword>
<dbReference type="InterPro" id="IPR001841">
    <property type="entry name" value="Znf_RING"/>
</dbReference>
<evidence type="ECO:0000256" key="2">
    <source>
        <dbReference type="ARBA" id="ARBA00012483"/>
    </source>
</evidence>
<dbReference type="EC" id="2.3.2.27" evidence="2"/>
<feature type="transmembrane region" description="Helical" evidence="8">
    <location>
        <begin position="45"/>
        <end position="68"/>
    </location>
</feature>
<dbReference type="PROSITE" id="PS50089">
    <property type="entry name" value="ZF_RING_2"/>
    <property type="match status" value="1"/>
</dbReference>
<evidence type="ECO:0000313" key="10">
    <source>
        <dbReference type="EMBL" id="CAD6224053.1"/>
    </source>
</evidence>
<dbReference type="SMART" id="SM00184">
    <property type="entry name" value="RING"/>
    <property type="match status" value="1"/>
</dbReference>
<dbReference type="Pfam" id="PF13639">
    <property type="entry name" value="zf-RING_2"/>
    <property type="match status" value="1"/>
</dbReference>
<comment type="similarity">
    <text evidence="6">Belongs to the RING-type zinc finger family. ATL subfamily.</text>
</comment>
<dbReference type="PANTHER" id="PTHR14155">
    <property type="entry name" value="RING FINGER DOMAIN-CONTAINING"/>
    <property type="match status" value="1"/>
</dbReference>
<dbReference type="EMBL" id="CAJGYO010000004">
    <property type="protein sequence ID" value="CAD6224053.1"/>
    <property type="molecule type" value="Genomic_DNA"/>
</dbReference>
<keyword evidence="8" id="KW-0472">Membrane</keyword>
<reference evidence="10" key="1">
    <citation type="submission" date="2020-10" db="EMBL/GenBank/DDBJ databases">
        <authorList>
            <person name="Han B."/>
            <person name="Lu T."/>
            <person name="Zhao Q."/>
            <person name="Huang X."/>
            <person name="Zhao Y."/>
        </authorList>
    </citation>
    <scope>NUCLEOTIDE SEQUENCE</scope>
</reference>
<accession>A0A811NF62</accession>
<dbReference type="InterPro" id="IPR013083">
    <property type="entry name" value="Znf_RING/FYVE/PHD"/>
</dbReference>
<evidence type="ECO:0000256" key="3">
    <source>
        <dbReference type="ARBA" id="ARBA00022723"/>
    </source>
</evidence>
<evidence type="ECO:0000256" key="8">
    <source>
        <dbReference type="SAM" id="Phobius"/>
    </source>
</evidence>
<evidence type="ECO:0000259" key="9">
    <source>
        <dbReference type="PROSITE" id="PS50089"/>
    </source>
</evidence>
<evidence type="ECO:0000256" key="7">
    <source>
        <dbReference type="PROSITE-ProRule" id="PRU00175"/>
    </source>
</evidence>
<evidence type="ECO:0000313" key="11">
    <source>
        <dbReference type="Proteomes" id="UP000604825"/>
    </source>
</evidence>
<dbReference type="AlphaFoldDB" id="A0A811NF62"/>